<evidence type="ECO:0000259" key="1">
    <source>
        <dbReference type="Pfam" id="PF00582"/>
    </source>
</evidence>
<organism evidence="2 3">
    <name type="scientific">Corynebacterium hindlerae</name>
    <dbReference type="NCBI Taxonomy" id="699041"/>
    <lineage>
        <taxon>Bacteria</taxon>
        <taxon>Bacillati</taxon>
        <taxon>Actinomycetota</taxon>
        <taxon>Actinomycetes</taxon>
        <taxon>Mycobacteriales</taxon>
        <taxon>Corynebacteriaceae</taxon>
        <taxon>Corynebacterium</taxon>
    </lineage>
</organism>
<feature type="domain" description="UspA" evidence="1">
    <location>
        <begin position="180"/>
        <end position="309"/>
    </location>
</feature>
<dbReference type="Pfam" id="PF00582">
    <property type="entry name" value="Usp"/>
    <property type="match status" value="1"/>
</dbReference>
<evidence type="ECO:0000313" key="3">
    <source>
        <dbReference type="Proteomes" id="UP000515570"/>
    </source>
</evidence>
<dbReference type="InterPro" id="IPR006016">
    <property type="entry name" value="UspA"/>
</dbReference>
<dbReference type="Gene3D" id="3.40.50.12370">
    <property type="match status" value="1"/>
</dbReference>
<dbReference type="SUPFAM" id="SSF52402">
    <property type="entry name" value="Adenine nucleotide alpha hydrolases-like"/>
    <property type="match status" value="2"/>
</dbReference>
<sequence length="316" mass="34294">MAKISPQNSSEIRILVAGKPHHGDKSKGNAALDYAAWLARTSPIRIQIVSTFVRPWPSTSFAKLGGKYKKWHAKETAACVSWARKSLLAAGIPEESWSDPVALFLDGTSETALLAKAAADFEATIILMNSSDVTVKGRFLAGSTMETLLHSTPKLVGLMPDSTKLSKRGVTRLTYGFIDGEQNDDALRETAERAEAWGIPLRIVAFAPDILDDSVLLDSTKLQTEISIQWREHLFAVLDRAKDLVAAEFPGVTVETEVGSGGNWAGAIDAVKWKKGDLLCLSSSPMNPLERVFVGSATSHILQYSPVPSIIRPVLR</sequence>
<dbReference type="Proteomes" id="UP000515570">
    <property type="component" value="Chromosome"/>
</dbReference>
<dbReference type="RefSeq" id="WP_182384966.1">
    <property type="nucleotide sequence ID" value="NZ_CP059833.1"/>
</dbReference>
<name>A0A7G5FC15_9CORY</name>
<dbReference type="AlphaFoldDB" id="A0A7G5FC15"/>
<proteinExistence type="predicted"/>
<keyword evidence="3" id="KW-1185">Reference proteome</keyword>
<dbReference type="CDD" id="cd00293">
    <property type="entry name" value="USP-like"/>
    <property type="match status" value="2"/>
</dbReference>
<protein>
    <submittedName>
        <fullName evidence="2">Universal stress protein</fullName>
    </submittedName>
</protein>
<gene>
    <name evidence="2" type="ORF">HW450_07140</name>
</gene>
<evidence type="ECO:0000313" key="2">
    <source>
        <dbReference type="EMBL" id="QMV84156.1"/>
    </source>
</evidence>
<dbReference type="EMBL" id="CP059833">
    <property type="protein sequence ID" value="QMV84156.1"/>
    <property type="molecule type" value="Genomic_DNA"/>
</dbReference>
<accession>A0A7G5FC15</accession>
<reference evidence="2 3" key="1">
    <citation type="submission" date="2020-07" db="EMBL/GenBank/DDBJ databases">
        <title>non toxigenic Corynebacterium sp. nov from a clinical source.</title>
        <authorList>
            <person name="Bernier A.-M."/>
            <person name="Bernard K."/>
        </authorList>
    </citation>
    <scope>NUCLEOTIDE SEQUENCE [LARGE SCALE GENOMIC DNA]</scope>
    <source>
        <strain evidence="3">NML 93-0612</strain>
    </source>
</reference>